<name>A0ABD1DQZ2_CULPP</name>
<dbReference type="InterPro" id="IPR011990">
    <property type="entry name" value="TPR-like_helical_dom_sf"/>
</dbReference>
<feature type="coiled-coil region" evidence="1">
    <location>
        <begin position="632"/>
        <end position="659"/>
    </location>
</feature>
<keyword evidence="3" id="KW-1185">Reference proteome</keyword>
<reference evidence="2 3" key="1">
    <citation type="submission" date="2024-05" db="EMBL/GenBank/DDBJ databases">
        <title>Culex pipiens pipiens assembly and annotation.</title>
        <authorList>
            <person name="Alout H."/>
            <person name="Durand T."/>
        </authorList>
    </citation>
    <scope>NUCLEOTIDE SEQUENCE [LARGE SCALE GENOMIC DNA]</scope>
    <source>
        <strain evidence="2">HA-2024</strain>
        <tissue evidence="2">Whole body</tissue>
    </source>
</reference>
<dbReference type="Proteomes" id="UP001562425">
    <property type="component" value="Unassembled WGS sequence"/>
</dbReference>
<comment type="caution">
    <text evidence="2">The sequence shown here is derived from an EMBL/GenBank/DDBJ whole genome shotgun (WGS) entry which is preliminary data.</text>
</comment>
<dbReference type="PANTHER" id="PTHR46669:SF2">
    <property type="entry name" value="EG:BACN32G11.3 PROTEIN"/>
    <property type="match status" value="1"/>
</dbReference>
<sequence>MFRALFARPRAHWRPLALRSGAPIQTQTVATPAVSSFHQNAISRLAPATPSFLPSRFFTVKTKPVRVRQTKAQVPLLDELKADALAYRRVQLDKLSQLLAGQPEPGSHEFLLACCGRLLLDQPVEVRMQLFERLWSEGGEPTLEAWKVRLRVYAENGIALEGLLLGVVCERGDVGRMREVLGVCEAEGYGLTARLGALLIRGYGKVGDLAAVETVIDTMSAGNVELDEGVYGELVVGGLANGQTEKAVKGIKERGASLKEVHRIEALKEALLRKVGEAVKLLVKLFPEDLLNDPSIDPVFRNLCTELLQLEQYETVRTLLSELPVPKFSLNENQDSYGVSIIFEMVKQNVPLPELMKMVNFMIKTERNSRALHVACDCAAKSRIEMYPKLLEILREQEDLRPHYFWPLIAQSFTKQGESGVLDVLKLMQRTKTEADAETLSVFVLPKLSVTLKDVRLALKQFEDRGIRIATLMTPFVSHLLYQNRFEDVSRVTKLYPAKLNTESLIWPLVLQATVNKSTANFKSVAEVVRALQDKAQDPKHDLGGQLLMELISNKKSKHDQGSIKALLTQFERHQVQISRVCVNVLKTHFAKSKRIDAEVDRLLKVLQDEKLTLPSKELFDSIIVHPRDMTYDELECHLNELEEKNLNTRGVLRRLLQLCVRENRLDRAVIIKEKCDQARVELSSGMLASVFDLHIKRKSVDEAGKTLEQIRTTFPGFLVDDHKIIDYAALLAEKGFLSNARKILKQRASAGLRPGNANRNIWNLLTKTAQWSAQSEPTSTKNHTADLLNFLVDLNYCTHDNTLLGPVIREHLLKNQTQAALASFKRIATELRRTPLQLEIFTTLVRLTNSNDPQIPPDQAKALLADLIAITSKIHGPVNTNNTLIVALADAGTEPQLRRILMNPETRVNHEYILTQCEFLVNAGKLNVVLRLAKCARGLANVREADFLGVIMKQYVRDNNCEAAVELFNRLQADDAELKISGDFARKLIDLLEVNSYEVPSEIRLYAK</sequence>
<dbReference type="AlphaFoldDB" id="A0ABD1DQZ2"/>
<evidence type="ECO:0000313" key="2">
    <source>
        <dbReference type="EMBL" id="KAL1402168.1"/>
    </source>
</evidence>
<organism evidence="2 3">
    <name type="scientific">Culex pipiens pipiens</name>
    <name type="common">Northern house mosquito</name>
    <dbReference type="NCBI Taxonomy" id="38569"/>
    <lineage>
        <taxon>Eukaryota</taxon>
        <taxon>Metazoa</taxon>
        <taxon>Ecdysozoa</taxon>
        <taxon>Arthropoda</taxon>
        <taxon>Hexapoda</taxon>
        <taxon>Insecta</taxon>
        <taxon>Pterygota</taxon>
        <taxon>Neoptera</taxon>
        <taxon>Endopterygota</taxon>
        <taxon>Diptera</taxon>
        <taxon>Nematocera</taxon>
        <taxon>Culicoidea</taxon>
        <taxon>Culicidae</taxon>
        <taxon>Culicinae</taxon>
        <taxon>Culicini</taxon>
        <taxon>Culex</taxon>
        <taxon>Culex</taxon>
    </lineage>
</organism>
<gene>
    <name evidence="2" type="ORF">pipiens_001890</name>
</gene>
<protein>
    <recommendedName>
        <fullName evidence="4">Leucine-rich PPR motif-containing protein, mitochondrial</fullName>
    </recommendedName>
</protein>
<evidence type="ECO:0000256" key="1">
    <source>
        <dbReference type="SAM" id="Coils"/>
    </source>
</evidence>
<keyword evidence="1" id="KW-0175">Coiled coil</keyword>
<accession>A0ABD1DQZ2</accession>
<proteinExistence type="predicted"/>
<dbReference type="EMBL" id="JBEHCU010003453">
    <property type="protein sequence ID" value="KAL1402168.1"/>
    <property type="molecule type" value="Genomic_DNA"/>
</dbReference>
<evidence type="ECO:0008006" key="4">
    <source>
        <dbReference type="Google" id="ProtNLM"/>
    </source>
</evidence>
<evidence type="ECO:0000313" key="3">
    <source>
        <dbReference type="Proteomes" id="UP001562425"/>
    </source>
</evidence>
<dbReference type="Gene3D" id="1.25.40.10">
    <property type="entry name" value="Tetratricopeptide repeat domain"/>
    <property type="match status" value="1"/>
</dbReference>
<dbReference type="InterPro" id="IPR033490">
    <property type="entry name" value="LRP130"/>
</dbReference>
<dbReference type="PANTHER" id="PTHR46669">
    <property type="entry name" value="LEUCINE-RICH PPR MOTIF-CONTAINING PROTEIN, MITOCHONDRIAL"/>
    <property type="match status" value="1"/>
</dbReference>